<name>A0AAE3VVK8_9ACTN</name>
<proteinExistence type="predicted"/>
<comment type="caution">
    <text evidence="2">The sequence shown here is derived from an EMBL/GenBank/DDBJ whole genome shotgun (WGS) entry which is preliminary data.</text>
</comment>
<feature type="region of interest" description="Disordered" evidence="1">
    <location>
        <begin position="1"/>
        <end position="29"/>
    </location>
</feature>
<dbReference type="EMBL" id="JAUSUZ010000001">
    <property type="protein sequence ID" value="MDQ0364556.1"/>
    <property type="molecule type" value="Genomic_DNA"/>
</dbReference>
<keyword evidence="3" id="KW-1185">Reference proteome</keyword>
<sequence>MKPIRGSPSYRAPNAAMKAVSASSRYGLS</sequence>
<accession>A0AAE3VVK8</accession>
<gene>
    <name evidence="2" type="ORF">J2S42_001225</name>
</gene>
<reference evidence="2 3" key="1">
    <citation type="submission" date="2023-07" db="EMBL/GenBank/DDBJ databases">
        <title>Sequencing the genomes of 1000 actinobacteria strains.</title>
        <authorList>
            <person name="Klenk H.-P."/>
        </authorList>
    </citation>
    <scope>NUCLEOTIDE SEQUENCE [LARGE SCALE GENOMIC DNA]</scope>
    <source>
        <strain evidence="2 3">DSM 44709</strain>
    </source>
</reference>
<evidence type="ECO:0000313" key="2">
    <source>
        <dbReference type="EMBL" id="MDQ0364556.1"/>
    </source>
</evidence>
<protein>
    <submittedName>
        <fullName evidence="2">Uncharacterized protein</fullName>
    </submittedName>
</protein>
<organism evidence="2 3">
    <name type="scientific">Catenuloplanes indicus</name>
    <dbReference type="NCBI Taxonomy" id="137267"/>
    <lineage>
        <taxon>Bacteria</taxon>
        <taxon>Bacillati</taxon>
        <taxon>Actinomycetota</taxon>
        <taxon>Actinomycetes</taxon>
        <taxon>Micromonosporales</taxon>
        <taxon>Micromonosporaceae</taxon>
        <taxon>Catenuloplanes</taxon>
    </lineage>
</organism>
<dbReference type="AlphaFoldDB" id="A0AAE3VVK8"/>
<evidence type="ECO:0000313" key="3">
    <source>
        <dbReference type="Proteomes" id="UP001240236"/>
    </source>
</evidence>
<evidence type="ECO:0000256" key="1">
    <source>
        <dbReference type="SAM" id="MobiDB-lite"/>
    </source>
</evidence>
<dbReference type="Proteomes" id="UP001240236">
    <property type="component" value="Unassembled WGS sequence"/>
</dbReference>